<dbReference type="Pfam" id="PF07602">
    <property type="entry name" value="DUF1565"/>
    <property type="match status" value="1"/>
</dbReference>
<dbReference type="Proteomes" id="UP000094784">
    <property type="component" value="Unassembled WGS sequence"/>
</dbReference>
<gene>
    <name evidence="2" type="ORF">BG258_12215</name>
</gene>
<reference evidence="2 3" key="1">
    <citation type="submission" date="2016-09" db="EMBL/GenBank/DDBJ databases">
        <title>Draft genome sequence of the soil isolate, Lysinibacillus fusiformis M5, a potential hypoxanthine producer.</title>
        <authorList>
            <person name="Gallegos-Monterrosa R."/>
            <person name="Maroti G."/>
            <person name="Balint B."/>
            <person name="Kovacs A.T."/>
        </authorList>
    </citation>
    <scope>NUCLEOTIDE SEQUENCE [LARGE SCALE GENOMIC DNA]</scope>
    <source>
        <strain evidence="2 3">M5</strain>
    </source>
</reference>
<evidence type="ECO:0000313" key="3">
    <source>
        <dbReference type="Proteomes" id="UP000094784"/>
    </source>
</evidence>
<dbReference type="RefSeq" id="WP_069481592.1">
    <property type="nucleotide sequence ID" value="NZ_KV766182.1"/>
</dbReference>
<name>A0A1E4R835_9BACI</name>
<dbReference type="Gene3D" id="2.160.20.10">
    <property type="entry name" value="Single-stranded right-handed beta-helix, Pectin lyase-like"/>
    <property type="match status" value="1"/>
</dbReference>
<accession>A0A1E4R835</accession>
<dbReference type="InterPro" id="IPR011050">
    <property type="entry name" value="Pectin_lyase_fold/virulence"/>
</dbReference>
<dbReference type="AlphaFoldDB" id="A0A1E4R835"/>
<dbReference type="InterPro" id="IPR012334">
    <property type="entry name" value="Pectin_lyas_fold"/>
</dbReference>
<dbReference type="InterPro" id="IPR011459">
    <property type="entry name" value="DUF1565"/>
</dbReference>
<feature type="domain" description="DUF1565" evidence="1">
    <location>
        <begin position="20"/>
        <end position="62"/>
    </location>
</feature>
<protein>
    <recommendedName>
        <fullName evidence="1">DUF1565 domain-containing protein</fullName>
    </recommendedName>
</protein>
<evidence type="ECO:0000259" key="1">
    <source>
        <dbReference type="Pfam" id="PF07602"/>
    </source>
</evidence>
<evidence type="ECO:0000313" key="2">
    <source>
        <dbReference type="EMBL" id="ODV56603.1"/>
    </source>
</evidence>
<proteinExistence type="predicted"/>
<dbReference type="SUPFAM" id="SSF51126">
    <property type="entry name" value="Pectin lyase-like"/>
    <property type="match status" value="1"/>
</dbReference>
<organism evidence="2 3">
    <name type="scientific">Lysinibacillus fusiformis</name>
    <dbReference type="NCBI Taxonomy" id="28031"/>
    <lineage>
        <taxon>Bacteria</taxon>
        <taxon>Bacillati</taxon>
        <taxon>Bacillota</taxon>
        <taxon>Bacilli</taxon>
        <taxon>Bacillales</taxon>
        <taxon>Bacillaceae</taxon>
        <taxon>Lysinibacillus</taxon>
    </lineage>
</organism>
<comment type="caution">
    <text evidence="2">The sequence shown here is derived from an EMBL/GenBank/DDBJ whole genome shotgun (WGS) entry which is preliminary data.</text>
</comment>
<dbReference type="EMBL" id="MECQ01000001">
    <property type="protein sequence ID" value="ODV56603.1"/>
    <property type="molecule type" value="Genomic_DNA"/>
</dbReference>
<sequence>MVRRNLDLNSYSNIIYVDAVKGADTNDGSKSKPLRTLPTAILKVKANNTAIILAEGTYDVASLATISGSSYSVDIIGHALFDAKRQSSINLLGTYNTAYKMKAKYRYLGIIFRRGAAGDARVWEYWYNGSTFMMEFHNCAFTGGPLIPTTNVVYTANNSSSILNPLLFKNCLITPNLGGIQTGASTTGGTFQYCAARSTTILSRQDATNISIGTNFDPVTLVLNDPTKNEVYGLYAGLYPWNGMKNHFLIKHDNVYKKIDDTKKWVTLDDNIESIDFENQAMIAASDLDRRPTEIQKGRMNKDNKEMKVMAIFSQKINLKKNKDIIKVNVTPVRQPSA</sequence>